<dbReference type="InterPro" id="IPR038418">
    <property type="entry name" value="6-PTP_synth/QueD_sf"/>
</dbReference>
<dbReference type="EMBL" id="LAZR01018217">
    <property type="protein sequence ID" value="KKL97228.1"/>
    <property type="molecule type" value="Genomic_DNA"/>
</dbReference>
<dbReference type="InterPro" id="IPR007115">
    <property type="entry name" value="6-PTP_synth/QueD"/>
</dbReference>
<evidence type="ECO:0000256" key="1">
    <source>
        <dbReference type="ARBA" id="ARBA00001947"/>
    </source>
</evidence>
<name>A0A0F9GEM6_9ZZZZ</name>
<proteinExistence type="predicted"/>
<sequence>MYRIRKEFHFEAAHHLPNHDGKCREPHGHSYRFEVFVVGNMPLREAGHPKEGMLVDFGDLSAVAKEIIGVLDHTDLNESATRALLIDVTTAENLAYGLYKFFDQQFNQAVGDIHVEKVRVWETASAYAEYEEKVGLDG</sequence>
<evidence type="ECO:0000256" key="2">
    <source>
        <dbReference type="ARBA" id="ARBA00022723"/>
    </source>
</evidence>
<gene>
    <name evidence="5" type="ORF">LCGC14_1836580</name>
</gene>
<keyword evidence="2" id="KW-0479">Metal-binding</keyword>
<dbReference type="PANTHER" id="PTHR12589:SF7">
    <property type="entry name" value="6-PYRUVOYL TETRAHYDROBIOPTERIN SYNTHASE"/>
    <property type="match status" value="1"/>
</dbReference>
<evidence type="ECO:0000313" key="5">
    <source>
        <dbReference type="EMBL" id="KKL97228.1"/>
    </source>
</evidence>
<dbReference type="Gene3D" id="3.30.479.10">
    <property type="entry name" value="6-pyruvoyl tetrahydropterin synthase/QueD"/>
    <property type="match status" value="2"/>
</dbReference>
<evidence type="ECO:0000256" key="3">
    <source>
        <dbReference type="ARBA" id="ARBA00022833"/>
    </source>
</evidence>
<keyword evidence="4" id="KW-0456">Lyase</keyword>
<dbReference type="SUPFAM" id="SSF55620">
    <property type="entry name" value="Tetrahydrobiopterin biosynthesis enzymes-like"/>
    <property type="match status" value="1"/>
</dbReference>
<comment type="cofactor">
    <cofactor evidence="1">
        <name>Zn(2+)</name>
        <dbReference type="ChEBI" id="CHEBI:29105"/>
    </cofactor>
</comment>
<dbReference type="GO" id="GO:0016829">
    <property type="term" value="F:lyase activity"/>
    <property type="evidence" value="ECO:0007669"/>
    <property type="project" value="UniProtKB-KW"/>
</dbReference>
<accession>A0A0F9GEM6</accession>
<comment type="caution">
    <text evidence="5">The sequence shown here is derived from an EMBL/GenBank/DDBJ whole genome shotgun (WGS) entry which is preliminary data.</text>
</comment>
<dbReference type="PANTHER" id="PTHR12589">
    <property type="entry name" value="PYRUVOYL TETRAHYDROBIOPTERIN SYNTHASE"/>
    <property type="match status" value="1"/>
</dbReference>
<protein>
    <recommendedName>
        <fullName evidence="6">6-carboxy-5,6,7,8-tetrahydropterin synthase</fullName>
    </recommendedName>
</protein>
<keyword evidence="3" id="KW-0862">Zinc</keyword>
<dbReference type="PIRSF" id="PIRSF006113">
    <property type="entry name" value="PTP_synth"/>
    <property type="match status" value="1"/>
</dbReference>
<organism evidence="5">
    <name type="scientific">marine sediment metagenome</name>
    <dbReference type="NCBI Taxonomy" id="412755"/>
    <lineage>
        <taxon>unclassified sequences</taxon>
        <taxon>metagenomes</taxon>
        <taxon>ecological metagenomes</taxon>
    </lineage>
</organism>
<dbReference type="Pfam" id="PF01242">
    <property type="entry name" value="PTPS"/>
    <property type="match status" value="1"/>
</dbReference>
<dbReference type="GO" id="GO:0046872">
    <property type="term" value="F:metal ion binding"/>
    <property type="evidence" value="ECO:0007669"/>
    <property type="project" value="UniProtKB-KW"/>
</dbReference>
<dbReference type="AlphaFoldDB" id="A0A0F9GEM6"/>
<evidence type="ECO:0000256" key="4">
    <source>
        <dbReference type="ARBA" id="ARBA00023239"/>
    </source>
</evidence>
<reference evidence="5" key="1">
    <citation type="journal article" date="2015" name="Nature">
        <title>Complex archaea that bridge the gap between prokaryotes and eukaryotes.</title>
        <authorList>
            <person name="Spang A."/>
            <person name="Saw J.H."/>
            <person name="Jorgensen S.L."/>
            <person name="Zaremba-Niedzwiedzka K."/>
            <person name="Martijn J."/>
            <person name="Lind A.E."/>
            <person name="van Eijk R."/>
            <person name="Schleper C."/>
            <person name="Guy L."/>
            <person name="Ettema T.J."/>
        </authorList>
    </citation>
    <scope>NUCLEOTIDE SEQUENCE</scope>
</reference>
<evidence type="ECO:0008006" key="6">
    <source>
        <dbReference type="Google" id="ProtNLM"/>
    </source>
</evidence>